<dbReference type="AlphaFoldDB" id="A0A5B0DX16"/>
<comment type="similarity">
    <text evidence="2">Belongs to the uracil-DNA glycosylase (UDG) superfamily. Type 4 (UDGa) family.</text>
</comment>
<evidence type="ECO:0000256" key="5">
    <source>
        <dbReference type="ARBA" id="ARBA00022485"/>
    </source>
</evidence>
<protein>
    <recommendedName>
        <fullName evidence="4">Type-4 uracil-DNA glycosylase</fullName>
        <ecNumber evidence="3">3.2.2.27</ecNumber>
    </recommendedName>
</protein>
<evidence type="ECO:0000256" key="11">
    <source>
        <dbReference type="ARBA" id="ARBA00023204"/>
    </source>
</evidence>
<keyword evidence="10" id="KW-0411">Iron-sulfur</keyword>
<keyword evidence="11" id="KW-0234">DNA repair</keyword>
<proteinExistence type="inferred from homology"/>
<evidence type="ECO:0000256" key="10">
    <source>
        <dbReference type="ARBA" id="ARBA00023014"/>
    </source>
</evidence>
<reference evidence="14 15" key="1">
    <citation type="submission" date="2019-08" db="EMBL/GenBank/DDBJ databases">
        <title>Aureimonas fodiniaquatilis sp. nov., isolated from a coal mine wastewater.</title>
        <authorList>
            <person name="Kim W."/>
        </authorList>
    </citation>
    <scope>NUCLEOTIDE SEQUENCE [LARGE SCALE GENOMIC DNA]</scope>
    <source>
        <strain evidence="14 15">CAU 1482</strain>
    </source>
</reference>
<dbReference type="InterPro" id="IPR005122">
    <property type="entry name" value="Uracil-DNA_glycosylase-like"/>
</dbReference>
<dbReference type="GO" id="GO:0006281">
    <property type="term" value="P:DNA repair"/>
    <property type="evidence" value="ECO:0007669"/>
    <property type="project" value="UniProtKB-KW"/>
</dbReference>
<keyword evidence="5" id="KW-0004">4Fe-4S</keyword>
<evidence type="ECO:0000256" key="8">
    <source>
        <dbReference type="ARBA" id="ARBA00022801"/>
    </source>
</evidence>
<evidence type="ECO:0000256" key="6">
    <source>
        <dbReference type="ARBA" id="ARBA00022723"/>
    </source>
</evidence>
<dbReference type="SMART" id="SM00987">
    <property type="entry name" value="UreE_C"/>
    <property type="match status" value="1"/>
</dbReference>
<dbReference type="PANTHER" id="PTHR33693:SF1">
    <property type="entry name" value="TYPE-4 URACIL-DNA GLYCOSYLASE"/>
    <property type="match status" value="1"/>
</dbReference>
<evidence type="ECO:0000256" key="2">
    <source>
        <dbReference type="ARBA" id="ARBA00006521"/>
    </source>
</evidence>
<dbReference type="Proteomes" id="UP000324738">
    <property type="component" value="Unassembled WGS sequence"/>
</dbReference>
<sequence length="295" mass="31507">MNGFGHNNSPASAADSINAVLRWLSHAGVTEPVQESPRDRFAETASEAAERQTSRPATPSAAPPPAVREAAPQASSLPAYHPVISGDISADEARQMARNAQSLEELAAAYAAFEGCSLKLTAKTLVFGNGATNADLMLIGEAPGREEDIAGEPFVGRSGQLLNRMLHAIGLERNDVRVTNVIAWRPPGNRSPTPAETELCLPFVQRHIELIAPKVVVCLGSPSAKAVLSTTEGIMRLRGHWTELNLPGLAKPVPATALLHPAYLLRQPAQKRLAWRDLLAIKSRLDNLALVANTP</sequence>
<gene>
    <name evidence="14" type="ORF">FPY71_11395</name>
</gene>
<evidence type="ECO:0000256" key="9">
    <source>
        <dbReference type="ARBA" id="ARBA00023004"/>
    </source>
</evidence>
<evidence type="ECO:0000256" key="7">
    <source>
        <dbReference type="ARBA" id="ARBA00022763"/>
    </source>
</evidence>
<keyword evidence="8" id="KW-0378">Hydrolase</keyword>
<evidence type="ECO:0000313" key="15">
    <source>
        <dbReference type="Proteomes" id="UP000324738"/>
    </source>
</evidence>
<dbReference type="GO" id="GO:0004844">
    <property type="term" value="F:uracil DNA N-glycosylase activity"/>
    <property type="evidence" value="ECO:0007669"/>
    <property type="project" value="UniProtKB-EC"/>
</dbReference>
<accession>A0A5B0DX16</accession>
<dbReference type="RefSeq" id="WP_149300357.1">
    <property type="nucleotide sequence ID" value="NZ_VTWH01000002.1"/>
</dbReference>
<feature type="region of interest" description="Disordered" evidence="12">
    <location>
        <begin position="29"/>
        <end position="79"/>
    </location>
</feature>
<evidence type="ECO:0000259" key="13">
    <source>
        <dbReference type="SMART" id="SM00986"/>
    </source>
</evidence>
<dbReference type="NCBIfam" id="TIGR00758">
    <property type="entry name" value="UDG_fam4"/>
    <property type="match status" value="1"/>
</dbReference>
<comment type="caution">
    <text evidence="14">The sequence shown here is derived from an EMBL/GenBank/DDBJ whole genome shotgun (WGS) entry which is preliminary data.</text>
</comment>
<dbReference type="EMBL" id="VTWH01000002">
    <property type="protein sequence ID" value="KAA0971046.1"/>
    <property type="molecule type" value="Genomic_DNA"/>
</dbReference>
<feature type="domain" description="Uracil-DNA glycosylase-like" evidence="13">
    <location>
        <begin position="127"/>
        <end position="279"/>
    </location>
</feature>
<dbReference type="GO" id="GO:0046872">
    <property type="term" value="F:metal ion binding"/>
    <property type="evidence" value="ECO:0007669"/>
    <property type="project" value="UniProtKB-KW"/>
</dbReference>
<dbReference type="SMART" id="SM00986">
    <property type="entry name" value="UDG"/>
    <property type="match status" value="1"/>
</dbReference>
<comment type="catalytic activity">
    <reaction evidence="1">
        <text>Hydrolyzes single-stranded DNA or mismatched double-stranded DNA and polynucleotides, releasing free uracil.</text>
        <dbReference type="EC" id="3.2.2.27"/>
    </reaction>
</comment>
<dbReference type="PANTHER" id="PTHR33693">
    <property type="entry name" value="TYPE-5 URACIL-DNA GLYCOSYLASE"/>
    <property type="match status" value="1"/>
</dbReference>
<keyword evidence="9" id="KW-0408">Iron</keyword>
<evidence type="ECO:0000256" key="1">
    <source>
        <dbReference type="ARBA" id="ARBA00001400"/>
    </source>
</evidence>
<dbReference type="InterPro" id="IPR036895">
    <property type="entry name" value="Uracil-DNA_glycosylase-like_sf"/>
</dbReference>
<dbReference type="SUPFAM" id="SSF52141">
    <property type="entry name" value="Uracil-DNA glycosylase-like"/>
    <property type="match status" value="1"/>
</dbReference>
<dbReference type="EC" id="3.2.2.27" evidence="3"/>
<evidence type="ECO:0000256" key="3">
    <source>
        <dbReference type="ARBA" id="ARBA00012030"/>
    </source>
</evidence>
<name>A0A5B0DX16_9HYPH</name>
<feature type="compositionally biased region" description="Basic and acidic residues" evidence="12">
    <location>
        <begin position="36"/>
        <end position="53"/>
    </location>
</feature>
<keyword evidence="15" id="KW-1185">Reference proteome</keyword>
<dbReference type="InterPro" id="IPR005273">
    <property type="entry name" value="Ura-DNA_glyco_family4"/>
</dbReference>
<evidence type="ECO:0000256" key="4">
    <source>
        <dbReference type="ARBA" id="ARBA00019403"/>
    </source>
</evidence>
<dbReference type="GO" id="GO:0051539">
    <property type="term" value="F:4 iron, 4 sulfur cluster binding"/>
    <property type="evidence" value="ECO:0007669"/>
    <property type="project" value="UniProtKB-KW"/>
</dbReference>
<dbReference type="InterPro" id="IPR051536">
    <property type="entry name" value="UDG_Type-4/5"/>
</dbReference>
<dbReference type="Gene3D" id="3.40.470.10">
    <property type="entry name" value="Uracil-DNA glycosylase-like domain"/>
    <property type="match status" value="1"/>
</dbReference>
<evidence type="ECO:0000256" key="12">
    <source>
        <dbReference type="SAM" id="MobiDB-lite"/>
    </source>
</evidence>
<keyword evidence="7" id="KW-0227">DNA damage</keyword>
<dbReference type="OrthoDB" id="5290748at2"/>
<dbReference type="CDD" id="cd10030">
    <property type="entry name" value="UDG-F4_TTUDGA_SPO1dp_like"/>
    <property type="match status" value="1"/>
</dbReference>
<organism evidence="14 15">
    <name type="scientific">Aureimonas fodinaquatilis</name>
    <dbReference type="NCBI Taxonomy" id="2565783"/>
    <lineage>
        <taxon>Bacteria</taxon>
        <taxon>Pseudomonadati</taxon>
        <taxon>Pseudomonadota</taxon>
        <taxon>Alphaproteobacteria</taxon>
        <taxon>Hyphomicrobiales</taxon>
        <taxon>Aurantimonadaceae</taxon>
        <taxon>Aureimonas</taxon>
    </lineage>
</organism>
<keyword evidence="6" id="KW-0479">Metal-binding</keyword>
<dbReference type="Pfam" id="PF03167">
    <property type="entry name" value="UDG"/>
    <property type="match status" value="1"/>
</dbReference>
<evidence type="ECO:0000313" key="14">
    <source>
        <dbReference type="EMBL" id="KAA0971046.1"/>
    </source>
</evidence>